<feature type="chain" id="PRO_5029791846" evidence="1">
    <location>
        <begin position="26"/>
        <end position="296"/>
    </location>
</feature>
<dbReference type="EMBL" id="VZQZ01000001">
    <property type="protein sequence ID" value="KAB0667626.1"/>
    <property type="molecule type" value="Genomic_DNA"/>
</dbReference>
<dbReference type="Pfam" id="PF20244">
    <property type="entry name" value="DUF6599"/>
    <property type="match status" value="1"/>
</dbReference>
<sequence length="296" mass="31862">MSAKRLAWLLPALFLLLGLLPGAWAAGDMEELLPPVSCGAGWQMEGKPLFYNRDTLSDRIDGEAELYFPYGFERMAAARYAAKKTPEAGIDVEIYRMGSLLDAFGMYANYRQKEGSTIAVGAESNLSPSQLFSYQGRFFIHIQMTGTSDAATTVLAECGRTVAARLPGTQSRPPELSALERSEVVKGTERYLPQSLLGYDFLNRGIMADAVVGGTNLQIFLLLGQTAESASAAFGRYRSLLAQGKIESGGNDAALVEGVDPLYGPVVILRKGGCLAGALKFGAKDGVRALLERICR</sequence>
<evidence type="ECO:0000313" key="3">
    <source>
        <dbReference type="Proteomes" id="UP000420562"/>
    </source>
</evidence>
<keyword evidence="1" id="KW-0732">Signal</keyword>
<name>A0A7J4ZVH7_9BACT</name>
<dbReference type="InterPro" id="IPR046534">
    <property type="entry name" value="DUF6599"/>
</dbReference>
<dbReference type="RefSeq" id="WP_151126971.1">
    <property type="nucleotide sequence ID" value="NZ_VZQZ01000001.1"/>
</dbReference>
<feature type="signal peptide" evidence="1">
    <location>
        <begin position="1"/>
        <end position="25"/>
    </location>
</feature>
<reference evidence="2 3" key="1">
    <citation type="submission" date="2019-09" db="EMBL/GenBank/DDBJ databases">
        <title>Geobacter sp. Red96, a novel strain isolated from paddy soil.</title>
        <authorList>
            <person name="Xu Z."/>
            <person name="Masuda Y."/>
            <person name="Itoh H."/>
            <person name="Senoo K."/>
        </authorList>
    </citation>
    <scope>NUCLEOTIDE SEQUENCE [LARGE SCALE GENOMIC DNA]</scope>
    <source>
        <strain evidence="2 3">Red96</strain>
    </source>
</reference>
<keyword evidence="3" id="KW-1185">Reference proteome</keyword>
<gene>
    <name evidence="2" type="ORF">F6V25_02730</name>
</gene>
<organism evidence="2 3">
    <name type="scientific">Oryzomonas japonica</name>
    <dbReference type="NCBI Taxonomy" id="2603858"/>
    <lineage>
        <taxon>Bacteria</taxon>
        <taxon>Pseudomonadati</taxon>
        <taxon>Thermodesulfobacteriota</taxon>
        <taxon>Desulfuromonadia</taxon>
        <taxon>Geobacterales</taxon>
        <taxon>Geobacteraceae</taxon>
        <taxon>Oryzomonas</taxon>
    </lineage>
</organism>
<evidence type="ECO:0000313" key="2">
    <source>
        <dbReference type="EMBL" id="KAB0667626.1"/>
    </source>
</evidence>
<evidence type="ECO:0000256" key="1">
    <source>
        <dbReference type="SAM" id="SignalP"/>
    </source>
</evidence>
<comment type="caution">
    <text evidence="2">The sequence shown here is derived from an EMBL/GenBank/DDBJ whole genome shotgun (WGS) entry which is preliminary data.</text>
</comment>
<dbReference type="Proteomes" id="UP000420562">
    <property type="component" value="Unassembled WGS sequence"/>
</dbReference>
<proteinExistence type="predicted"/>
<dbReference type="AlphaFoldDB" id="A0A7J4ZVH7"/>
<accession>A0A7J4ZVH7</accession>
<protein>
    <submittedName>
        <fullName evidence="2">Uncharacterized protein</fullName>
    </submittedName>
</protein>